<name>A0AAD2G6Q3_9STRA</name>
<organism evidence="2 3">
    <name type="scientific">Cylindrotheca closterium</name>
    <dbReference type="NCBI Taxonomy" id="2856"/>
    <lineage>
        <taxon>Eukaryota</taxon>
        <taxon>Sar</taxon>
        <taxon>Stramenopiles</taxon>
        <taxon>Ochrophyta</taxon>
        <taxon>Bacillariophyta</taxon>
        <taxon>Bacillariophyceae</taxon>
        <taxon>Bacillariophycidae</taxon>
        <taxon>Bacillariales</taxon>
        <taxon>Bacillariaceae</taxon>
        <taxon>Cylindrotheca</taxon>
    </lineage>
</organism>
<accession>A0AAD2G6Q3</accession>
<evidence type="ECO:0000313" key="3">
    <source>
        <dbReference type="Proteomes" id="UP001295423"/>
    </source>
</evidence>
<gene>
    <name evidence="2" type="ORF">CYCCA115_LOCUS20218</name>
</gene>
<dbReference type="AlphaFoldDB" id="A0AAD2G6Q3"/>
<dbReference type="EMBL" id="CAKOGP040002147">
    <property type="protein sequence ID" value="CAJ1963550.1"/>
    <property type="molecule type" value="Genomic_DNA"/>
</dbReference>
<dbReference type="InterPro" id="IPR027417">
    <property type="entry name" value="P-loop_NTPase"/>
</dbReference>
<protein>
    <recommendedName>
        <fullName evidence="4">Phosphoribulokinase/uridine kinase domain-containing protein</fullName>
    </recommendedName>
</protein>
<dbReference type="Proteomes" id="UP001295423">
    <property type="component" value="Unassembled WGS sequence"/>
</dbReference>
<comment type="caution">
    <text evidence="2">The sequence shown here is derived from an EMBL/GenBank/DDBJ whole genome shotgun (WGS) entry which is preliminary data.</text>
</comment>
<evidence type="ECO:0008006" key="4">
    <source>
        <dbReference type="Google" id="ProtNLM"/>
    </source>
</evidence>
<dbReference type="SUPFAM" id="SSF52540">
    <property type="entry name" value="P-loop containing nucleoside triphosphate hydrolases"/>
    <property type="match status" value="1"/>
</dbReference>
<feature type="region of interest" description="Disordered" evidence="1">
    <location>
        <begin position="308"/>
        <end position="335"/>
    </location>
</feature>
<proteinExistence type="predicted"/>
<sequence length="335" mass="37832">MAPKETDYLSIGIDTIHLDRQSNDPKAQTIATVDIGFLADRCLRLLDDAKSSSTGSESPSKALYRRQSSSFNDHQQIFVGIAGTPGSGKSFIARQVCDEINRRDRNNNSDAPECVVVGMDGYHLSRQELKKLSESGHRFKVDEFENEELKFSYVPMSYRQVMSRRGAAFTYSPETFIRDLGIIKETGQGSFPEYCRELHDPVPGGVMVKPCNRIILVEGLYLLSLNDPAWKRLGNLWDDTWLVDVSLPETKRRLVQRHLETWDDGKTEMWGGNDAAAATRKAETNDLVNAKCIQESSRDFANLIIQNERIPEDEENHSPTLKRQEAFSSRSESPP</sequence>
<evidence type="ECO:0000256" key="1">
    <source>
        <dbReference type="SAM" id="MobiDB-lite"/>
    </source>
</evidence>
<keyword evidence="3" id="KW-1185">Reference proteome</keyword>
<reference evidence="2" key="1">
    <citation type="submission" date="2023-08" db="EMBL/GenBank/DDBJ databases">
        <authorList>
            <person name="Audoor S."/>
            <person name="Bilcke G."/>
        </authorList>
    </citation>
    <scope>NUCLEOTIDE SEQUENCE</scope>
</reference>
<feature type="compositionally biased region" description="Polar residues" evidence="1">
    <location>
        <begin position="318"/>
        <end position="335"/>
    </location>
</feature>
<dbReference type="PANTHER" id="PTHR10285">
    <property type="entry name" value="URIDINE KINASE"/>
    <property type="match status" value="1"/>
</dbReference>
<evidence type="ECO:0000313" key="2">
    <source>
        <dbReference type="EMBL" id="CAJ1963550.1"/>
    </source>
</evidence>
<dbReference type="Gene3D" id="3.40.50.300">
    <property type="entry name" value="P-loop containing nucleotide triphosphate hydrolases"/>
    <property type="match status" value="1"/>
</dbReference>